<gene>
    <name evidence="2" type="ORF">BESB_084740</name>
</gene>
<evidence type="ECO:0000313" key="2">
    <source>
        <dbReference type="EMBL" id="PFH33275.1"/>
    </source>
</evidence>
<dbReference type="Proteomes" id="UP000224006">
    <property type="component" value="Chromosome VIII"/>
</dbReference>
<comment type="caution">
    <text evidence="2">The sequence shown here is derived from an EMBL/GenBank/DDBJ whole genome shotgun (WGS) entry which is preliminary data.</text>
</comment>
<dbReference type="RefSeq" id="XP_029217284.1">
    <property type="nucleotide sequence ID" value="XM_029366824.1"/>
</dbReference>
<organism evidence="2 3">
    <name type="scientific">Besnoitia besnoiti</name>
    <name type="common">Apicomplexan protozoan</name>
    <dbReference type="NCBI Taxonomy" id="94643"/>
    <lineage>
        <taxon>Eukaryota</taxon>
        <taxon>Sar</taxon>
        <taxon>Alveolata</taxon>
        <taxon>Apicomplexa</taxon>
        <taxon>Conoidasida</taxon>
        <taxon>Coccidia</taxon>
        <taxon>Eucoccidiorida</taxon>
        <taxon>Eimeriorina</taxon>
        <taxon>Sarcocystidae</taxon>
        <taxon>Besnoitia</taxon>
    </lineage>
</organism>
<feature type="chain" id="PRO_5013309988" evidence="1">
    <location>
        <begin position="16"/>
        <end position="43"/>
    </location>
</feature>
<dbReference type="GeneID" id="40313400"/>
<keyword evidence="1" id="KW-0732">Signal</keyword>
<keyword evidence="3" id="KW-1185">Reference proteome</keyword>
<evidence type="ECO:0000256" key="1">
    <source>
        <dbReference type="SAM" id="SignalP"/>
    </source>
</evidence>
<dbReference type="VEuPathDB" id="ToxoDB:BESB_084740"/>
<protein>
    <submittedName>
        <fullName evidence="2">Uncharacterized protein</fullName>
    </submittedName>
</protein>
<dbReference type="EMBL" id="NWUJ01000009">
    <property type="protein sequence ID" value="PFH33275.1"/>
    <property type="molecule type" value="Genomic_DNA"/>
</dbReference>
<name>A0A2A9M5P0_BESBE</name>
<reference evidence="2 3" key="1">
    <citation type="submission" date="2017-09" db="EMBL/GenBank/DDBJ databases">
        <title>Genome sequencing of Besnoitia besnoiti strain Bb-Ger1.</title>
        <authorList>
            <person name="Schares G."/>
            <person name="Venepally P."/>
            <person name="Lorenzi H.A."/>
        </authorList>
    </citation>
    <scope>NUCLEOTIDE SEQUENCE [LARGE SCALE GENOMIC DNA]</scope>
    <source>
        <strain evidence="2 3">Bb-Ger1</strain>
    </source>
</reference>
<dbReference type="AlphaFoldDB" id="A0A2A9M5P0"/>
<proteinExistence type="predicted"/>
<accession>A0A2A9M5P0</accession>
<evidence type="ECO:0000313" key="3">
    <source>
        <dbReference type="Proteomes" id="UP000224006"/>
    </source>
</evidence>
<feature type="signal peptide" evidence="1">
    <location>
        <begin position="1"/>
        <end position="15"/>
    </location>
</feature>
<sequence length="43" mass="5119">MRALVLCLVIAVATPQRDYYHFYAEATERQVDTEQYENVEPRE</sequence>
<dbReference type="KEGG" id="bbes:BESB_084740"/>